<reference evidence="1 2" key="1">
    <citation type="submission" date="2020-02" db="EMBL/GenBank/DDBJ databases">
        <title>Genomic and physiological characterization of two novel Nitrospinaceae genera.</title>
        <authorList>
            <person name="Mueller A.J."/>
            <person name="Jung M.-Y."/>
            <person name="Strachan C.R."/>
            <person name="Herbold C.W."/>
            <person name="Kirkegaard R.H."/>
            <person name="Daims H."/>
        </authorList>
    </citation>
    <scope>NUCLEOTIDE SEQUENCE [LARGE SCALE GENOMIC DNA]</scope>
    <source>
        <strain evidence="1">EB</strain>
    </source>
</reference>
<dbReference type="KEGG" id="nli:G3M70_12320"/>
<dbReference type="Proteomes" id="UP000594688">
    <property type="component" value="Chromosome"/>
</dbReference>
<dbReference type="InterPro" id="IPR025358">
    <property type="entry name" value="DUF4262"/>
</dbReference>
<proteinExistence type="predicted"/>
<dbReference type="Pfam" id="PF14081">
    <property type="entry name" value="DUF4262"/>
    <property type="match status" value="1"/>
</dbReference>
<evidence type="ECO:0000313" key="2">
    <source>
        <dbReference type="Proteomes" id="UP000594688"/>
    </source>
</evidence>
<dbReference type="AlphaFoldDB" id="A0A7T0G0P7"/>
<gene>
    <name evidence="1" type="ORF">G3M70_12320</name>
</gene>
<organism evidence="1 2">
    <name type="scientific">Candidatus Nitronauta litoralis</name>
    <dbReference type="NCBI Taxonomy" id="2705533"/>
    <lineage>
        <taxon>Bacteria</taxon>
        <taxon>Pseudomonadati</taxon>
        <taxon>Nitrospinota/Tectimicrobiota group</taxon>
        <taxon>Nitrospinota</taxon>
        <taxon>Nitrospinia</taxon>
        <taxon>Nitrospinales</taxon>
        <taxon>Nitrospinaceae</taxon>
        <taxon>Candidatus Nitronauta</taxon>
    </lineage>
</organism>
<sequence length="155" mass="17629">MDPSEQKALNDIDEYGCHIIQVLAEGDYPAFSYSIGIATTYQEPDLCVIGLKEPIAGFVINEYAAQLKQGIHFTNGKLYSGFLEGFNVYFETVSENHYKNYFGYATWYYKGDNFKMRQLVWPTTSGVFPWSGIGPDIFEDWQPILTHNGKTTIPL</sequence>
<protein>
    <submittedName>
        <fullName evidence="1">DUF4262 domain-containing protein</fullName>
    </submittedName>
</protein>
<name>A0A7T0G0P7_9BACT</name>
<accession>A0A7T0G0P7</accession>
<evidence type="ECO:0000313" key="1">
    <source>
        <dbReference type="EMBL" id="QPJ62614.1"/>
    </source>
</evidence>
<dbReference type="EMBL" id="CP048685">
    <property type="protein sequence ID" value="QPJ62614.1"/>
    <property type="molecule type" value="Genomic_DNA"/>
</dbReference>